<dbReference type="STRING" id="98765.A0A2R6RLG5"/>
<evidence type="ECO:0000313" key="1">
    <source>
        <dbReference type="EMBL" id="PSS30866.1"/>
    </source>
</evidence>
<dbReference type="OrthoDB" id="66095at2759"/>
<organism evidence="1 2">
    <name type="scientific">Hermanssonia centrifuga</name>
    <dbReference type="NCBI Taxonomy" id="98765"/>
    <lineage>
        <taxon>Eukaryota</taxon>
        <taxon>Fungi</taxon>
        <taxon>Dikarya</taxon>
        <taxon>Basidiomycota</taxon>
        <taxon>Agaricomycotina</taxon>
        <taxon>Agaricomycetes</taxon>
        <taxon>Polyporales</taxon>
        <taxon>Meruliaceae</taxon>
        <taxon>Hermanssonia</taxon>
    </lineage>
</organism>
<name>A0A2R6RLG5_9APHY</name>
<proteinExistence type="predicted"/>
<dbReference type="Proteomes" id="UP000186601">
    <property type="component" value="Unassembled WGS sequence"/>
</dbReference>
<keyword evidence="2" id="KW-1185">Reference proteome</keyword>
<gene>
    <name evidence="1" type="ORF">PHLCEN_2v2593</name>
</gene>
<comment type="caution">
    <text evidence="1">The sequence shown here is derived from an EMBL/GenBank/DDBJ whole genome shotgun (WGS) entry which is preliminary data.</text>
</comment>
<dbReference type="EMBL" id="MLYV02000243">
    <property type="protein sequence ID" value="PSS30866.1"/>
    <property type="molecule type" value="Genomic_DNA"/>
</dbReference>
<reference evidence="1 2" key="1">
    <citation type="submission" date="2018-02" db="EMBL/GenBank/DDBJ databases">
        <title>Genome sequence of the basidiomycete white-rot fungus Phlebia centrifuga.</title>
        <authorList>
            <person name="Granchi Z."/>
            <person name="Peng M."/>
            <person name="de Vries R.P."/>
            <person name="Hilden K."/>
            <person name="Makela M.R."/>
            <person name="Grigoriev I."/>
            <person name="Riley R."/>
        </authorList>
    </citation>
    <scope>NUCLEOTIDE SEQUENCE [LARGE SCALE GENOMIC DNA]</scope>
    <source>
        <strain evidence="1 2">FBCC195</strain>
    </source>
</reference>
<accession>A0A2R6RLG5</accession>
<evidence type="ECO:0000313" key="2">
    <source>
        <dbReference type="Proteomes" id="UP000186601"/>
    </source>
</evidence>
<dbReference type="AlphaFoldDB" id="A0A2R6RLG5"/>
<protein>
    <submittedName>
        <fullName evidence="1">Uncharacterized protein</fullName>
    </submittedName>
</protein>
<sequence>MNSIVTIGPGSVSGRALMQAGDFMASQIESAAVEIKVAGIFSRSAIPYDSALELQRLGQHVGVERRKAWRRVLRGLQDGETQDILVGLGKCRWEEDELYIFLLLLAYSKLSGWTWLPCSKFDPIERFDSIPSYALRTWKPTNVARLTQNFAVLLEGIFEERLVNPTWITRIFGYSYASQPFAYLFEGSHTALPSGIESSRLQLLVLGSYSLPNLTPNHLPPFQPSLPDIRRARLYLSSRLPKTIVDNILHLAEYYYIIHAEKTSNPWEQFEAEYSPEEFGMFYVKGSYLTTQPLTEEEARSIARVTAVVEGCDQGWSGEPEEHGRATSHTWYTVGLANKLGEDEYEALPGASEFLGDNLHAIRVPQMHAATWQLDSPFVSALRQNASLRYALCIWAEARFITTIVRLVGGLFSIYNWFQICRLEESSAIWEDFGLLLP</sequence>